<dbReference type="KEGG" id="goq:ACH46_20645"/>
<dbReference type="SUPFAM" id="SSF103473">
    <property type="entry name" value="MFS general substrate transporter"/>
    <property type="match status" value="1"/>
</dbReference>
<keyword evidence="4 5" id="KW-0472">Membrane</keyword>
<gene>
    <name evidence="7" type="ORF">ACH46_20645</name>
</gene>
<name>A0A0N9NKB9_9ACTN</name>
<dbReference type="PROSITE" id="PS50850">
    <property type="entry name" value="MFS"/>
    <property type="match status" value="1"/>
</dbReference>
<dbReference type="Proteomes" id="UP000063789">
    <property type="component" value="Chromosome"/>
</dbReference>
<dbReference type="GO" id="GO:0022857">
    <property type="term" value="F:transmembrane transporter activity"/>
    <property type="evidence" value="ECO:0007669"/>
    <property type="project" value="InterPro"/>
</dbReference>
<evidence type="ECO:0000256" key="2">
    <source>
        <dbReference type="ARBA" id="ARBA00022692"/>
    </source>
</evidence>
<dbReference type="InterPro" id="IPR011701">
    <property type="entry name" value="MFS"/>
</dbReference>
<protein>
    <recommendedName>
        <fullName evidence="6">Major facilitator superfamily (MFS) profile domain-containing protein</fullName>
    </recommendedName>
</protein>
<dbReference type="InterPro" id="IPR020846">
    <property type="entry name" value="MFS_dom"/>
</dbReference>
<accession>A0A0N9NKB9</accession>
<organism evidence="7 8">
    <name type="scientific">Gordonia phthalatica</name>
    <dbReference type="NCBI Taxonomy" id="1136941"/>
    <lineage>
        <taxon>Bacteria</taxon>
        <taxon>Bacillati</taxon>
        <taxon>Actinomycetota</taxon>
        <taxon>Actinomycetes</taxon>
        <taxon>Mycobacteriales</taxon>
        <taxon>Gordoniaceae</taxon>
        <taxon>Gordonia</taxon>
    </lineage>
</organism>
<dbReference type="Gene3D" id="1.20.1720.10">
    <property type="entry name" value="Multidrug resistance protein D"/>
    <property type="match status" value="1"/>
</dbReference>
<feature type="transmembrane region" description="Helical" evidence="5">
    <location>
        <begin position="12"/>
        <end position="36"/>
    </location>
</feature>
<dbReference type="Pfam" id="PF07690">
    <property type="entry name" value="MFS_1"/>
    <property type="match status" value="1"/>
</dbReference>
<evidence type="ECO:0000313" key="8">
    <source>
        <dbReference type="Proteomes" id="UP000063789"/>
    </source>
</evidence>
<dbReference type="PANTHER" id="PTHR42718:SF42">
    <property type="entry name" value="EXPORT PROTEIN"/>
    <property type="match status" value="1"/>
</dbReference>
<keyword evidence="2 5" id="KW-0812">Transmembrane</keyword>
<dbReference type="InterPro" id="IPR036259">
    <property type="entry name" value="MFS_trans_sf"/>
</dbReference>
<feature type="transmembrane region" description="Helical" evidence="5">
    <location>
        <begin position="78"/>
        <end position="102"/>
    </location>
</feature>
<evidence type="ECO:0000256" key="3">
    <source>
        <dbReference type="ARBA" id="ARBA00022989"/>
    </source>
</evidence>
<evidence type="ECO:0000259" key="6">
    <source>
        <dbReference type="PROSITE" id="PS50850"/>
    </source>
</evidence>
<keyword evidence="3 5" id="KW-1133">Transmembrane helix</keyword>
<dbReference type="PANTHER" id="PTHR42718">
    <property type="entry name" value="MAJOR FACILITATOR SUPERFAMILY MULTIDRUG TRANSPORTER MFSC"/>
    <property type="match status" value="1"/>
</dbReference>
<sequence length="283" mass="30576">MTAPKQRSPWLALTALVVGFFMIVLDMTIVAVANPAILDHFNADVNQVIWVTSAYLLAFAVPLLVTGRLGDKYGPKNLYLLGMTVFSTASLACCLSTTISMLIGARAIQGFGAALMTPQTMAVITRIFPKAQRSAAMAVWGAVAGLGNLALRISECVDAAGELTGVQQGTQDVVVEVAETLSDTTKMLQTPVDGFDRPVGNTDVEVRQDLLVPVPQGPPELRELLQTGRQSLLDFMSDDFFLGRYKHLAISERVLRLLVMKDAYAIKSSTELQPDGQPFPFSL</sequence>
<evidence type="ECO:0000256" key="4">
    <source>
        <dbReference type="ARBA" id="ARBA00023136"/>
    </source>
</evidence>
<dbReference type="GO" id="GO:0005886">
    <property type="term" value="C:plasma membrane"/>
    <property type="evidence" value="ECO:0007669"/>
    <property type="project" value="UniProtKB-SubCell"/>
</dbReference>
<evidence type="ECO:0000256" key="1">
    <source>
        <dbReference type="ARBA" id="ARBA00004651"/>
    </source>
</evidence>
<dbReference type="CDD" id="cd17321">
    <property type="entry name" value="MFS_MMR_MDR_like"/>
    <property type="match status" value="1"/>
</dbReference>
<reference evidence="7 8" key="2">
    <citation type="journal article" date="2017" name="Int. J. Syst. Evol. Microbiol.">
        <title>Gordonia phthalatica sp. nov., a di-n-butyl phthalate-degrading bacterium isolated from activated sludge.</title>
        <authorList>
            <person name="Jin D."/>
            <person name="Kong X."/>
            <person name="Jia M."/>
            <person name="Yu X."/>
            <person name="Wang X."/>
            <person name="Zhuang X."/>
            <person name="Deng Y."/>
            <person name="Bai Z."/>
        </authorList>
    </citation>
    <scope>NUCLEOTIDE SEQUENCE [LARGE SCALE GENOMIC DNA]</scope>
    <source>
        <strain evidence="7 8">QH-11</strain>
    </source>
</reference>
<dbReference type="STRING" id="1136941.ACH46_20645"/>
<feature type="transmembrane region" description="Helical" evidence="5">
    <location>
        <begin position="48"/>
        <end position="66"/>
    </location>
</feature>
<dbReference type="AlphaFoldDB" id="A0A0N9NKB9"/>
<evidence type="ECO:0000256" key="5">
    <source>
        <dbReference type="SAM" id="Phobius"/>
    </source>
</evidence>
<feature type="domain" description="Major facilitator superfamily (MFS) profile" evidence="6">
    <location>
        <begin position="12"/>
        <end position="283"/>
    </location>
</feature>
<evidence type="ECO:0000313" key="7">
    <source>
        <dbReference type="EMBL" id="ALG86461.1"/>
    </source>
</evidence>
<reference evidence="8" key="1">
    <citation type="submission" date="2015-06" db="EMBL/GenBank/DDBJ databases">
        <title>Complete genome sequence and metabolic analysis of phthalate degradation pathway in Gordonia sp. QH-11.</title>
        <authorList>
            <person name="Jin D."/>
            <person name="Kong X."/>
            <person name="Bai Z."/>
        </authorList>
    </citation>
    <scope>NUCLEOTIDE SEQUENCE [LARGE SCALE GENOMIC DNA]</scope>
    <source>
        <strain evidence="8">QH-11</strain>
    </source>
</reference>
<proteinExistence type="predicted"/>
<keyword evidence="8" id="KW-1185">Reference proteome</keyword>
<comment type="subcellular location">
    <subcellularLocation>
        <location evidence="1">Cell membrane</location>
        <topology evidence="1">Multi-pass membrane protein</topology>
    </subcellularLocation>
</comment>
<dbReference type="EMBL" id="CP011853">
    <property type="protein sequence ID" value="ALG86461.1"/>
    <property type="molecule type" value="Genomic_DNA"/>
</dbReference>
<dbReference type="PATRIC" id="fig|1136941.3.peg.4229"/>